<accession>A0AA38NV78</accession>
<feature type="compositionally biased region" description="Low complexity" evidence="1">
    <location>
        <begin position="190"/>
        <end position="211"/>
    </location>
</feature>
<reference evidence="2" key="1">
    <citation type="submission" date="2022-08" db="EMBL/GenBank/DDBJ databases">
        <authorList>
            <consortium name="DOE Joint Genome Institute"/>
            <person name="Min B."/>
            <person name="Riley R."/>
            <person name="Sierra-Patev S."/>
            <person name="Naranjo-Ortiz M."/>
            <person name="Looney B."/>
            <person name="Konkel Z."/>
            <person name="Slot J.C."/>
            <person name="Sakamoto Y."/>
            <person name="Steenwyk J.L."/>
            <person name="Rokas A."/>
            <person name="Carro J."/>
            <person name="Camarero S."/>
            <person name="Ferreira P."/>
            <person name="Molpeceres G."/>
            <person name="Ruiz-Duenas F.J."/>
            <person name="Serrano A."/>
            <person name="Henrissat B."/>
            <person name="Drula E."/>
            <person name="Hughes K.W."/>
            <person name="Mata J.L."/>
            <person name="Ishikawa N.K."/>
            <person name="Vargas-Isla R."/>
            <person name="Ushijima S."/>
            <person name="Smith C.A."/>
            <person name="Ahrendt S."/>
            <person name="Andreopoulos W."/>
            <person name="He G."/>
            <person name="Labutti K."/>
            <person name="Lipzen A."/>
            <person name="Ng V."/>
            <person name="Sandor L."/>
            <person name="Barry K."/>
            <person name="Martinez A.T."/>
            <person name="Xiao Y."/>
            <person name="Gibbons J.G."/>
            <person name="Terashima K."/>
            <person name="Hibbett D.S."/>
            <person name="Grigoriev I.V."/>
        </authorList>
    </citation>
    <scope>NUCLEOTIDE SEQUENCE</scope>
    <source>
        <strain evidence="2">TFB9207</strain>
    </source>
</reference>
<keyword evidence="3" id="KW-1185">Reference proteome</keyword>
<comment type="caution">
    <text evidence="2">The sequence shown here is derived from an EMBL/GenBank/DDBJ whole genome shotgun (WGS) entry which is preliminary data.</text>
</comment>
<sequence length="376" mass="39916">MSISVTPEMILRRTISGGVFDTMIDARIGNNASSLARVDLGIHFKKHAPYNDSAKFVGADGREFVFNYIGEVAPGFVAHAIGSYTGFSEKGFAPANDAARIKQVIPTVAPTCSPPRIKAIYHNQLATVTNVMAVEDDSSNQGRTKAFTKASEPNGVVDTMYTSTRPLYVVDKEQPHTTLKVNLDDEEPSNNDSESSADGGPGGPVADPQVGDLHPCSVIPGYGGPRFNHSAAKAIQLDIRDPEGGLILPHDTWRWIVPGALILVHATMHIYHIKGMTIFQLTASSIQVIDKGDVVPAFPSVLGLPDSRPRYVSSGSGGSSHSNAKGGGGTKHGLDDGPTTGEGADDIFVSVSEDIEMAAVDEKQKKVLGKKAKRAM</sequence>
<gene>
    <name evidence="2" type="ORF">F5878DRAFT_647909</name>
</gene>
<protein>
    <submittedName>
        <fullName evidence="2">Uncharacterized protein</fullName>
    </submittedName>
</protein>
<dbReference type="Proteomes" id="UP001163846">
    <property type="component" value="Unassembled WGS sequence"/>
</dbReference>
<feature type="region of interest" description="Disordered" evidence="1">
    <location>
        <begin position="309"/>
        <end position="345"/>
    </location>
</feature>
<feature type="region of interest" description="Disordered" evidence="1">
    <location>
        <begin position="180"/>
        <end position="211"/>
    </location>
</feature>
<proteinExistence type="predicted"/>
<evidence type="ECO:0000313" key="2">
    <source>
        <dbReference type="EMBL" id="KAJ3831133.1"/>
    </source>
</evidence>
<dbReference type="AlphaFoldDB" id="A0AA38NV78"/>
<name>A0AA38NV78_9AGAR</name>
<evidence type="ECO:0000256" key="1">
    <source>
        <dbReference type="SAM" id="MobiDB-lite"/>
    </source>
</evidence>
<organism evidence="2 3">
    <name type="scientific">Lentinula raphanica</name>
    <dbReference type="NCBI Taxonomy" id="153919"/>
    <lineage>
        <taxon>Eukaryota</taxon>
        <taxon>Fungi</taxon>
        <taxon>Dikarya</taxon>
        <taxon>Basidiomycota</taxon>
        <taxon>Agaricomycotina</taxon>
        <taxon>Agaricomycetes</taxon>
        <taxon>Agaricomycetidae</taxon>
        <taxon>Agaricales</taxon>
        <taxon>Marasmiineae</taxon>
        <taxon>Omphalotaceae</taxon>
        <taxon>Lentinula</taxon>
    </lineage>
</organism>
<dbReference type="EMBL" id="MU807767">
    <property type="protein sequence ID" value="KAJ3831133.1"/>
    <property type="molecule type" value="Genomic_DNA"/>
</dbReference>
<evidence type="ECO:0000313" key="3">
    <source>
        <dbReference type="Proteomes" id="UP001163846"/>
    </source>
</evidence>